<dbReference type="EMBL" id="CP050692">
    <property type="protein sequence ID" value="QIT44787.1"/>
    <property type="molecule type" value="Genomic_DNA"/>
</dbReference>
<keyword evidence="1" id="KW-1133">Transmembrane helix</keyword>
<evidence type="ECO:0000313" key="3">
    <source>
        <dbReference type="Proteomes" id="UP000502504"/>
    </source>
</evidence>
<accession>A0AAE6Y8C0</accession>
<sequence length="181" mass="20402">MSLPVIAIMVASVSALFTGANMLVSALNYRRAKPRIKVKLHLWCPSEISWDSIKCNIRFISNSSTAVSVERVTLLQKVTNADFTCTKEIAVAILKGEEKREISSFDGPLWQGAIYAGSYKPLEGNPVTMLIQLGNGKIVKPDLLSRRRLTKWMELMSFMHESRQQLAMYENSARQLTFDDM</sequence>
<keyword evidence="1" id="KW-0472">Membrane</keyword>
<reference evidence="2 3" key="1">
    <citation type="submission" date="2020-03" db="EMBL/GenBank/DDBJ databases">
        <title>Is there a link between lipid content and antibiotic production in Streptomyces?</title>
        <authorList>
            <person name="David M."/>
            <person name="Lejeune C."/>
            <person name="Abreu S."/>
            <person name="Thibessard A."/>
            <person name="Leblond P."/>
            <person name="Chaminade P."/>
            <person name="Virolle M.-J."/>
        </authorList>
    </citation>
    <scope>NUCLEOTIDE SEQUENCE [LARGE SCALE GENOMIC DNA]</scope>
    <source>
        <strain evidence="2 3">DSM 41481</strain>
    </source>
</reference>
<evidence type="ECO:0000313" key="2">
    <source>
        <dbReference type="EMBL" id="QIT44787.1"/>
    </source>
</evidence>
<dbReference type="AlphaFoldDB" id="A0AAE6Y8C0"/>
<protein>
    <submittedName>
        <fullName evidence="2">Uncharacterized protein</fullName>
    </submittedName>
</protein>
<keyword evidence="1" id="KW-0812">Transmembrane</keyword>
<dbReference type="RefSeq" id="WP_143648370.1">
    <property type="nucleotide sequence ID" value="NZ_CM007717.1"/>
</dbReference>
<dbReference type="Proteomes" id="UP000502504">
    <property type="component" value="Chromosome"/>
</dbReference>
<name>A0AAE6Y8C0_STRAT</name>
<gene>
    <name evidence="2" type="ORF">HCX60_15495</name>
</gene>
<proteinExistence type="predicted"/>
<organism evidence="2 3">
    <name type="scientific">Streptomyces antibioticus</name>
    <dbReference type="NCBI Taxonomy" id="1890"/>
    <lineage>
        <taxon>Bacteria</taxon>
        <taxon>Bacillati</taxon>
        <taxon>Actinomycetota</taxon>
        <taxon>Actinomycetes</taxon>
        <taxon>Kitasatosporales</taxon>
        <taxon>Streptomycetaceae</taxon>
        <taxon>Streptomyces</taxon>
    </lineage>
</organism>
<evidence type="ECO:0000256" key="1">
    <source>
        <dbReference type="SAM" id="Phobius"/>
    </source>
</evidence>
<feature type="transmembrane region" description="Helical" evidence="1">
    <location>
        <begin position="6"/>
        <end position="29"/>
    </location>
</feature>